<name>A0A8H3EWP2_9LECA</name>
<proteinExistence type="inferred from homology"/>
<dbReference type="OrthoDB" id="445712at2759"/>
<comment type="similarity">
    <text evidence="4">Belongs to the TTI2 family.</text>
</comment>
<protein>
    <recommendedName>
        <fullName evidence="6">Poly A polymerase head domain-containing protein</fullName>
    </recommendedName>
</protein>
<dbReference type="GO" id="GO:0052927">
    <property type="term" value="F:CC tRNA cytidylyltransferase activity"/>
    <property type="evidence" value="ECO:0007669"/>
    <property type="project" value="TreeGrafter"/>
</dbReference>
<evidence type="ECO:0000256" key="5">
    <source>
        <dbReference type="RuleBase" id="RU003953"/>
    </source>
</evidence>
<feature type="domain" description="Poly A polymerase head" evidence="6">
    <location>
        <begin position="36"/>
        <end position="181"/>
    </location>
</feature>
<dbReference type="PANTHER" id="PTHR13734:SF5">
    <property type="entry name" value="CCA TRNA NUCLEOTIDYLTRANSFERASE, MITOCHONDRIAL"/>
    <property type="match status" value="1"/>
</dbReference>
<organism evidence="7 8">
    <name type="scientific">Gomphillus americanus</name>
    <dbReference type="NCBI Taxonomy" id="1940652"/>
    <lineage>
        <taxon>Eukaryota</taxon>
        <taxon>Fungi</taxon>
        <taxon>Dikarya</taxon>
        <taxon>Ascomycota</taxon>
        <taxon>Pezizomycotina</taxon>
        <taxon>Lecanoromycetes</taxon>
        <taxon>OSLEUM clade</taxon>
        <taxon>Ostropomycetidae</taxon>
        <taxon>Ostropales</taxon>
        <taxon>Graphidaceae</taxon>
        <taxon>Gomphilloideae</taxon>
        <taxon>Gomphillus</taxon>
    </lineage>
</organism>
<keyword evidence="2 5" id="KW-0808">Transferase</keyword>
<accession>A0A8H3EWP2</accession>
<keyword evidence="3 5" id="KW-0694">RNA-binding</keyword>
<sequence>MAPRIALNEEEERLRQLLLDVSEYVGSQTKAADPQLRFAGGWVRDKLLGLESQDIDIAVDNMTGLRFAEYIREFASNSPKAGVYGEDTVKKITKIAARPEQSKHLETATLTIFGLSIDIANLRKETYDDMTRNPQVEFGTAEEDALRRDATINALFYNLQEEVVEDLTQNGIADMQQKVIRTPLDPFQTFKDDPLRILRCVRFASRFGYRIEDSAVRVMATPEIQEALRVKITRERIGVEMEKIFKGPRVVQALQYIEDANLYPIVFSNPVWKEALPVDLTGWRPAYEKTADLIGQGNCCDDRVLQNLQQWLIVTKEEQYSTWVIASVLPYSPILYKEEFKPTKKDPKTLSALVLREGLKVDNNVRDIVDAAFSRVDKVIDLKERVPSANAPHIVSEIESTKRSVPVSREEVGMLFNDWGISWRASILAAMGSELMKRRGQDLENVLADYHTFMEWIVVEDLLEAHNLKPLVDGRRLIKEVGKEPGPWMKNGLRTLLAWQFRNPGVTDPTEGIREVALRYGDSAAEDTIADQTDVLIPQNRITGPLTTAEINNVLARAPNQQSHIHKTLLILEAGLRIGAPPCDWDTAQQIWTWTLNTVFGASSLNGGHVSDKNSSKDTLREIALRILLQLAGHQPDLLSKLTPGQISSLILCSTSSESSSRLEIKSAADQLLADLQRQRSTSSPYNSQTLTTALLEQVVRPSFAQSRSKEITSAGRKAIDPLPQALTASEDENSLKPWKSTQKYVVSVLRWILEHSNAQDIEANWHLVAPPVLTLIDDEATTSKIQGCNLLRTLLTKVSPTVWTRTGLGKVFEAALTPALAYLPPLTDQDEAEKLIVTVYPTLTSLCNYQFSLPGQRAKKLAMLDNLLRTGVLSGLAHSGENVKISILLLEQLCVLLSEMGIHFVKHLKPTVAVLVGYLCNPFAFASTTLLHSVLEALRCLIVNTWPRMNRCSGEIFKGIAVCWQRLGEEPISESVSNIQKELKITLQLLIRTLDGYESGQEISKILEEDDVLSGLMY</sequence>
<dbReference type="EMBL" id="CAJPDQ010000006">
    <property type="protein sequence ID" value="CAF9911657.1"/>
    <property type="molecule type" value="Genomic_DNA"/>
</dbReference>
<dbReference type="GO" id="GO:0001680">
    <property type="term" value="P:tRNA 3'-terminal CCA addition"/>
    <property type="evidence" value="ECO:0007669"/>
    <property type="project" value="TreeGrafter"/>
</dbReference>
<dbReference type="Proteomes" id="UP000664169">
    <property type="component" value="Unassembled WGS sequence"/>
</dbReference>
<dbReference type="AlphaFoldDB" id="A0A8H3EWP2"/>
<dbReference type="GO" id="GO:0005739">
    <property type="term" value="C:mitochondrion"/>
    <property type="evidence" value="ECO:0007669"/>
    <property type="project" value="UniProtKB-ARBA"/>
</dbReference>
<dbReference type="Pfam" id="PF10521">
    <property type="entry name" value="Tti2"/>
    <property type="match status" value="1"/>
</dbReference>
<dbReference type="GO" id="GO:0003723">
    <property type="term" value="F:RNA binding"/>
    <property type="evidence" value="ECO:0007669"/>
    <property type="project" value="UniProtKB-KW"/>
</dbReference>
<dbReference type="GO" id="GO:0052929">
    <property type="term" value="F:ATP:3'-cytidine-cytidine-tRNA adenylyltransferase activity"/>
    <property type="evidence" value="ECO:0007669"/>
    <property type="project" value="TreeGrafter"/>
</dbReference>
<dbReference type="InterPro" id="IPR018870">
    <property type="entry name" value="Tti2"/>
</dbReference>
<evidence type="ECO:0000259" key="6">
    <source>
        <dbReference type="Pfam" id="PF01743"/>
    </source>
</evidence>
<dbReference type="Gene3D" id="3.30.460.10">
    <property type="entry name" value="Beta Polymerase, domain 2"/>
    <property type="match status" value="1"/>
</dbReference>
<keyword evidence="8" id="KW-1185">Reference proteome</keyword>
<comment type="similarity">
    <text evidence="1 5">Belongs to the tRNA nucleotidyltransferase/poly(A) polymerase family.</text>
</comment>
<dbReference type="Pfam" id="PF01743">
    <property type="entry name" value="PolyA_pol"/>
    <property type="match status" value="1"/>
</dbReference>
<dbReference type="Gene3D" id="1.10.3090.10">
    <property type="entry name" value="cca-adding enzyme, domain 2"/>
    <property type="match status" value="1"/>
</dbReference>
<dbReference type="InterPro" id="IPR002646">
    <property type="entry name" value="PolA_pol_head_dom"/>
</dbReference>
<gene>
    <name evidence="7" type="ORF">GOMPHAMPRED_007483</name>
</gene>
<dbReference type="GO" id="GO:0110078">
    <property type="term" value="C:TTT Hsp90 cochaperone complex"/>
    <property type="evidence" value="ECO:0007669"/>
    <property type="project" value="InterPro"/>
</dbReference>
<dbReference type="PANTHER" id="PTHR13734">
    <property type="entry name" value="TRNA-NUCLEOTIDYLTRANSFERASE"/>
    <property type="match status" value="1"/>
</dbReference>
<dbReference type="InterPro" id="IPR043519">
    <property type="entry name" value="NT_sf"/>
</dbReference>
<evidence type="ECO:0000313" key="8">
    <source>
        <dbReference type="Proteomes" id="UP000664169"/>
    </source>
</evidence>
<evidence type="ECO:0000256" key="1">
    <source>
        <dbReference type="ARBA" id="ARBA00007265"/>
    </source>
</evidence>
<evidence type="ECO:0000313" key="7">
    <source>
        <dbReference type="EMBL" id="CAF9911657.1"/>
    </source>
</evidence>
<reference evidence="7" key="1">
    <citation type="submission" date="2021-03" db="EMBL/GenBank/DDBJ databases">
        <authorList>
            <person name="Tagirdzhanova G."/>
        </authorList>
    </citation>
    <scope>NUCLEOTIDE SEQUENCE</scope>
</reference>
<evidence type="ECO:0000256" key="2">
    <source>
        <dbReference type="ARBA" id="ARBA00022679"/>
    </source>
</evidence>
<dbReference type="SUPFAM" id="SSF81891">
    <property type="entry name" value="Poly A polymerase C-terminal region-like"/>
    <property type="match status" value="1"/>
</dbReference>
<evidence type="ECO:0000256" key="3">
    <source>
        <dbReference type="ARBA" id="ARBA00022884"/>
    </source>
</evidence>
<dbReference type="CDD" id="cd05398">
    <property type="entry name" value="NT_ClassII-CCAase"/>
    <property type="match status" value="1"/>
</dbReference>
<evidence type="ECO:0000256" key="4">
    <source>
        <dbReference type="ARBA" id="ARBA00034736"/>
    </source>
</evidence>
<dbReference type="FunFam" id="3.30.460.10:FF:000019">
    <property type="entry name" value="tRNA nucleotidyltransferase cca2"/>
    <property type="match status" value="1"/>
</dbReference>
<dbReference type="SUPFAM" id="SSF48371">
    <property type="entry name" value="ARM repeat"/>
    <property type="match status" value="1"/>
</dbReference>
<comment type="caution">
    <text evidence="7">The sequence shown here is derived from an EMBL/GenBank/DDBJ whole genome shotgun (WGS) entry which is preliminary data.</text>
</comment>
<dbReference type="SUPFAM" id="SSF81301">
    <property type="entry name" value="Nucleotidyltransferase"/>
    <property type="match status" value="1"/>
</dbReference>
<dbReference type="InterPro" id="IPR016024">
    <property type="entry name" value="ARM-type_fold"/>
</dbReference>